<evidence type="ECO:0000313" key="2">
    <source>
        <dbReference type="EnsemblMetazoa" id="CJA06539a.1"/>
    </source>
</evidence>
<feature type="compositionally biased region" description="Acidic residues" evidence="1">
    <location>
        <begin position="177"/>
        <end position="191"/>
    </location>
</feature>
<organism evidence="2 3">
    <name type="scientific">Caenorhabditis japonica</name>
    <dbReference type="NCBI Taxonomy" id="281687"/>
    <lineage>
        <taxon>Eukaryota</taxon>
        <taxon>Metazoa</taxon>
        <taxon>Ecdysozoa</taxon>
        <taxon>Nematoda</taxon>
        <taxon>Chromadorea</taxon>
        <taxon>Rhabditida</taxon>
        <taxon>Rhabditina</taxon>
        <taxon>Rhabditomorpha</taxon>
        <taxon>Rhabditoidea</taxon>
        <taxon>Rhabditidae</taxon>
        <taxon>Peloderinae</taxon>
        <taxon>Caenorhabditis</taxon>
    </lineage>
</organism>
<feature type="compositionally biased region" description="Low complexity" evidence="1">
    <location>
        <begin position="167"/>
        <end position="176"/>
    </location>
</feature>
<proteinExistence type="predicted"/>
<feature type="region of interest" description="Disordered" evidence="1">
    <location>
        <begin position="166"/>
        <end position="205"/>
    </location>
</feature>
<name>A0A8R1HNA0_CAEJA</name>
<reference evidence="2" key="2">
    <citation type="submission" date="2022-06" db="UniProtKB">
        <authorList>
            <consortium name="EnsemblMetazoa"/>
        </authorList>
    </citation>
    <scope>IDENTIFICATION</scope>
    <source>
        <strain evidence="2">DF5081</strain>
    </source>
</reference>
<dbReference type="Proteomes" id="UP000005237">
    <property type="component" value="Unassembled WGS sequence"/>
</dbReference>
<evidence type="ECO:0000313" key="3">
    <source>
        <dbReference type="Proteomes" id="UP000005237"/>
    </source>
</evidence>
<reference evidence="3" key="1">
    <citation type="submission" date="2010-08" db="EMBL/GenBank/DDBJ databases">
        <authorList>
            <consortium name="Caenorhabditis japonica Sequencing Consortium"/>
            <person name="Wilson R.K."/>
        </authorList>
    </citation>
    <scope>NUCLEOTIDE SEQUENCE [LARGE SCALE GENOMIC DNA]</scope>
    <source>
        <strain evidence="3">DF5081</strain>
    </source>
</reference>
<sequence>MLDTEKLNRLIRSLDKTWILPKAGAKDPVGSNFQYKKTCASIYKARHGACSQLGFGVMCFNYCHERGEKLQFKCQDTSDSSYCKQSGTFDTFLTKYRKDGYKAKAYIHQMISRCYATTICNTQSGILNSTIIDEEPEPVEKTTRANRLKLLTRKPGNALSLMKLKTKTTTTTMTPEEIPEEEVLPEEEEEIVTTTTKKTRPAKVT</sequence>
<accession>A0A8R1HNA0</accession>
<dbReference type="EnsemblMetazoa" id="CJA06539a.1">
    <property type="protein sequence ID" value="CJA06539a.1"/>
    <property type="gene ID" value="WBGene00125743"/>
</dbReference>
<dbReference type="AlphaFoldDB" id="A0A8R1HNA0"/>
<evidence type="ECO:0000256" key="1">
    <source>
        <dbReference type="SAM" id="MobiDB-lite"/>
    </source>
</evidence>
<keyword evidence="3" id="KW-1185">Reference proteome</keyword>
<protein>
    <submittedName>
        <fullName evidence="2">Uncharacterized protein</fullName>
    </submittedName>
</protein>